<dbReference type="RefSeq" id="WP_066243562.1">
    <property type="nucleotide sequence ID" value="NZ_LSGP01000020.1"/>
</dbReference>
<evidence type="ECO:0000313" key="2">
    <source>
        <dbReference type="EMBL" id="KYZ75782.1"/>
    </source>
</evidence>
<dbReference type="EMBL" id="LSGP01000020">
    <property type="protein sequence ID" value="KYZ75782.1"/>
    <property type="molecule type" value="Genomic_DNA"/>
</dbReference>
<name>A0A154BPC1_ANASB</name>
<dbReference type="Pfam" id="PF00248">
    <property type="entry name" value="Aldo_ket_red"/>
    <property type="match status" value="1"/>
</dbReference>
<dbReference type="OrthoDB" id="9773828at2"/>
<evidence type="ECO:0000313" key="3">
    <source>
        <dbReference type="Proteomes" id="UP000076268"/>
    </source>
</evidence>
<sequence length="319" mass="36131">MIYKKLGNLDVEISRLAMGGHEYLPTGASRGFNEDFELAIKPNYIFDGFGQDARKQVLAVAFENGINLFDVTMDSEKEALGRNLKEMRPPYDVFIQTRPEGMGYTYDRNNVKMAQYDLLRAEVQRIVKLLDRDQIEFLNLPFMKTALDNDPDYLVKIKYNIEALKREGLIRFACADTFSGEYTYLKQIEAGCFDVVYINCNFGDYQSINKVLPAAQSKGMGVVCREAYMKGKLFKMAEEIGADKSKVAHAALKWCLSHDEVTTVVYGTGKPRNLIDAISVLNNLELTEEDLSIIEKVKQSALFKEFAAQKDVEFLHDGA</sequence>
<feature type="domain" description="NADP-dependent oxidoreductase" evidence="1">
    <location>
        <begin position="53"/>
        <end position="297"/>
    </location>
</feature>
<dbReference type="Proteomes" id="UP000076268">
    <property type="component" value="Unassembled WGS sequence"/>
</dbReference>
<evidence type="ECO:0000259" key="1">
    <source>
        <dbReference type="Pfam" id="PF00248"/>
    </source>
</evidence>
<protein>
    <submittedName>
        <fullName evidence="2">NADP-dependent oxidoreductase</fullName>
    </submittedName>
</protein>
<keyword evidence="3" id="KW-1185">Reference proteome</keyword>
<dbReference type="InterPro" id="IPR023210">
    <property type="entry name" value="NADP_OxRdtase_dom"/>
</dbReference>
<reference evidence="2 3" key="1">
    <citation type="submission" date="2016-02" db="EMBL/GenBank/DDBJ databases">
        <title>Anaerosporomusa subterraneum gen. nov., sp. nov., a spore-forming obligate anaerobe isolated from saprolite.</title>
        <authorList>
            <person name="Choi J.K."/>
            <person name="Shah M."/>
            <person name="Yee N."/>
        </authorList>
    </citation>
    <scope>NUCLEOTIDE SEQUENCE [LARGE SCALE GENOMIC DNA]</scope>
    <source>
        <strain evidence="2 3">RU4</strain>
    </source>
</reference>
<dbReference type="Gene3D" id="3.20.20.100">
    <property type="entry name" value="NADP-dependent oxidoreductase domain"/>
    <property type="match status" value="1"/>
</dbReference>
<comment type="caution">
    <text evidence="2">The sequence shown here is derived from an EMBL/GenBank/DDBJ whole genome shotgun (WGS) entry which is preliminary data.</text>
</comment>
<dbReference type="STRING" id="1794912.AXX12_11290"/>
<gene>
    <name evidence="2" type="ORF">AXX12_11290</name>
</gene>
<organism evidence="2 3">
    <name type="scientific">Anaerosporomusa subterranea</name>
    <dbReference type="NCBI Taxonomy" id="1794912"/>
    <lineage>
        <taxon>Bacteria</taxon>
        <taxon>Bacillati</taxon>
        <taxon>Bacillota</taxon>
        <taxon>Negativicutes</taxon>
        <taxon>Acetonemataceae</taxon>
        <taxon>Anaerosporomusa</taxon>
    </lineage>
</organism>
<dbReference type="SUPFAM" id="SSF51430">
    <property type="entry name" value="NAD(P)-linked oxidoreductase"/>
    <property type="match status" value="1"/>
</dbReference>
<dbReference type="AlphaFoldDB" id="A0A154BPC1"/>
<dbReference type="InterPro" id="IPR036812">
    <property type="entry name" value="NAD(P)_OxRdtase_dom_sf"/>
</dbReference>
<proteinExistence type="predicted"/>
<accession>A0A154BPC1</accession>
<dbReference type="InterPro" id="IPR053135">
    <property type="entry name" value="AKR2_Oxidoreductase"/>
</dbReference>
<dbReference type="PANTHER" id="PTHR43312">
    <property type="entry name" value="D-THREO-ALDOSE 1-DEHYDROGENASE"/>
    <property type="match status" value="1"/>
</dbReference>
<dbReference type="PANTHER" id="PTHR43312:SF1">
    <property type="entry name" value="NADP-DEPENDENT OXIDOREDUCTASE DOMAIN-CONTAINING PROTEIN"/>
    <property type="match status" value="1"/>
</dbReference>